<evidence type="ECO:0000313" key="2">
    <source>
        <dbReference type="WBParaSite" id="JU765_v2.g8353.t2"/>
    </source>
</evidence>
<protein>
    <submittedName>
        <fullName evidence="2">Carboxylesterase type B domain-containing protein</fullName>
    </submittedName>
</protein>
<sequence length="286" mass="32224">ASGIIRADSINFDYWNPQLDGKFVKAKTHEEASQKAPKKPLLVGLDSQENILFTIARFSKPGRFYPMTDEKAANFSQEDFRNGLTHVLKHDGAYGRRADEAVDKILAFYEQQKEKYSTNKYLNAFVQFFSDLNFNVGSLREAKLKAAAGHQVYFYIFDYPALSHPLLEGAGHGSEAFTIFGRVMEKIEPLDDPAYITVKNGFLELVTTFAVDGAPKCQNLPIPPVTAEKTPYIEFGTSGITFGTSGITVKEDLWPERLAFWDDLAKEYGFDWVTASWTSQDTRNEL</sequence>
<reference evidence="2" key="1">
    <citation type="submission" date="2022-11" db="UniProtKB">
        <authorList>
            <consortium name="WormBaseParasite"/>
        </authorList>
    </citation>
    <scope>IDENTIFICATION</scope>
</reference>
<proteinExistence type="predicted"/>
<accession>A0AC34RMC4</accession>
<dbReference type="Proteomes" id="UP000887576">
    <property type="component" value="Unplaced"/>
</dbReference>
<dbReference type="WBParaSite" id="JU765_v2.g8353.t2">
    <property type="protein sequence ID" value="JU765_v2.g8353.t2"/>
    <property type="gene ID" value="JU765_v2.g8353"/>
</dbReference>
<name>A0AC34RMC4_9BILA</name>
<evidence type="ECO:0000313" key="1">
    <source>
        <dbReference type="Proteomes" id="UP000887576"/>
    </source>
</evidence>
<organism evidence="1 2">
    <name type="scientific">Panagrolaimus sp. JU765</name>
    <dbReference type="NCBI Taxonomy" id="591449"/>
    <lineage>
        <taxon>Eukaryota</taxon>
        <taxon>Metazoa</taxon>
        <taxon>Ecdysozoa</taxon>
        <taxon>Nematoda</taxon>
        <taxon>Chromadorea</taxon>
        <taxon>Rhabditida</taxon>
        <taxon>Tylenchina</taxon>
        <taxon>Panagrolaimomorpha</taxon>
        <taxon>Panagrolaimoidea</taxon>
        <taxon>Panagrolaimidae</taxon>
        <taxon>Panagrolaimus</taxon>
    </lineage>
</organism>